<keyword evidence="1" id="KW-0479">Metal-binding</keyword>
<reference evidence="3 4" key="1">
    <citation type="submission" date="2018-11" db="EMBL/GenBank/DDBJ databases">
        <authorList>
            <consortium name="Pathogen Informatics"/>
        </authorList>
    </citation>
    <scope>NUCLEOTIDE SEQUENCE [LARGE SCALE GENOMIC DNA]</scope>
</reference>
<dbReference type="SUPFAM" id="SSF57845">
    <property type="entry name" value="B-box zinc-binding domain"/>
    <property type="match status" value="1"/>
</dbReference>
<gene>
    <name evidence="3" type="ORF">DILT_LOCUS3668</name>
</gene>
<evidence type="ECO:0000313" key="3">
    <source>
        <dbReference type="EMBL" id="VDK85082.1"/>
    </source>
</evidence>
<dbReference type="Proteomes" id="UP000281553">
    <property type="component" value="Unassembled WGS sequence"/>
</dbReference>
<keyword evidence="1" id="KW-0863">Zinc-finger</keyword>
<dbReference type="Pfam" id="PF22586">
    <property type="entry name" value="ANCHR-like_BBOX"/>
    <property type="match status" value="1"/>
</dbReference>
<sequence>MGDLAVNAAQGTPAIIWCEQCGIFYCEECRDRCHPQKGPLLKHTLHSAQRGAEIVRQKRQNKLPACPAHPHEAASQFCLACRVALCNECIINDPAQLTCVRSPNKYGQHVKQELQPLQTFCKNKKGSMSIRSDAGPVVLSKCVTGLYRAACSEGIIPRPLQRGRRVRSGFICVCRDLHIERGHLKAEEEGVIIS</sequence>
<accession>A0A3P6TAC5</accession>
<dbReference type="PROSITE" id="PS50119">
    <property type="entry name" value="ZF_BBOX"/>
    <property type="match status" value="1"/>
</dbReference>
<proteinExistence type="predicted"/>
<organism evidence="3 4">
    <name type="scientific">Dibothriocephalus latus</name>
    <name type="common">Fish tapeworm</name>
    <name type="synonym">Diphyllobothrium latum</name>
    <dbReference type="NCBI Taxonomy" id="60516"/>
    <lineage>
        <taxon>Eukaryota</taxon>
        <taxon>Metazoa</taxon>
        <taxon>Spiralia</taxon>
        <taxon>Lophotrochozoa</taxon>
        <taxon>Platyhelminthes</taxon>
        <taxon>Cestoda</taxon>
        <taxon>Eucestoda</taxon>
        <taxon>Diphyllobothriidea</taxon>
        <taxon>Diphyllobothriidae</taxon>
        <taxon>Dibothriocephalus</taxon>
    </lineage>
</organism>
<dbReference type="InterPro" id="IPR000315">
    <property type="entry name" value="Znf_B-box"/>
</dbReference>
<evidence type="ECO:0000313" key="4">
    <source>
        <dbReference type="Proteomes" id="UP000281553"/>
    </source>
</evidence>
<keyword evidence="1" id="KW-0862">Zinc</keyword>
<dbReference type="OrthoDB" id="295536at2759"/>
<evidence type="ECO:0000256" key="1">
    <source>
        <dbReference type="PROSITE-ProRule" id="PRU00024"/>
    </source>
</evidence>
<evidence type="ECO:0000259" key="2">
    <source>
        <dbReference type="PROSITE" id="PS50119"/>
    </source>
</evidence>
<dbReference type="EMBL" id="UYRU01044044">
    <property type="protein sequence ID" value="VDK85082.1"/>
    <property type="molecule type" value="Genomic_DNA"/>
</dbReference>
<dbReference type="AlphaFoldDB" id="A0A3P6TAC5"/>
<dbReference type="Pfam" id="PF00643">
    <property type="entry name" value="zf-B_box"/>
    <property type="match status" value="1"/>
</dbReference>
<keyword evidence="4" id="KW-1185">Reference proteome</keyword>
<dbReference type="Gene3D" id="3.30.160.60">
    <property type="entry name" value="Classic Zinc Finger"/>
    <property type="match status" value="1"/>
</dbReference>
<name>A0A3P6TAC5_DIBLA</name>
<dbReference type="GO" id="GO:0008270">
    <property type="term" value="F:zinc ion binding"/>
    <property type="evidence" value="ECO:0007669"/>
    <property type="project" value="UniProtKB-KW"/>
</dbReference>
<protein>
    <recommendedName>
        <fullName evidence="2">B box-type domain-containing protein</fullName>
    </recommendedName>
</protein>
<feature type="domain" description="B box-type" evidence="2">
    <location>
        <begin position="61"/>
        <end position="89"/>
    </location>
</feature>